<evidence type="ECO:0000256" key="1">
    <source>
        <dbReference type="SAM" id="Phobius"/>
    </source>
</evidence>
<proteinExistence type="predicted"/>
<dbReference type="STRING" id="207559.Dde_3224"/>
<reference evidence="3 4" key="1">
    <citation type="journal article" date="2011" name="J. Bacteriol.">
        <title>Complete genome sequence and updated annotation of Desulfovibrio alaskensis G20.</title>
        <authorList>
            <person name="Hauser L.J."/>
            <person name="Land M.L."/>
            <person name="Brown S.D."/>
            <person name="Larimer F."/>
            <person name="Keller K.L."/>
            <person name="Rapp-Giles B.J."/>
            <person name="Price M.N."/>
            <person name="Lin M."/>
            <person name="Bruce D.C."/>
            <person name="Detter J.C."/>
            <person name="Tapia R."/>
            <person name="Han C.S."/>
            <person name="Goodwin L.A."/>
            <person name="Cheng J.F."/>
            <person name="Pitluck S."/>
            <person name="Copeland A."/>
            <person name="Lucas S."/>
            <person name="Nolan M."/>
            <person name="Lapidus A.L."/>
            <person name="Palumbo A.V."/>
            <person name="Wall J.D."/>
        </authorList>
    </citation>
    <scope>NUCLEOTIDE SEQUENCE [LARGE SCALE GENOMIC DNA]</scope>
    <source>
        <strain evidence="4">ATCC BAA 1058 / DSM 17464 / G20</strain>
    </source>
</reference>
<keyword evidence="1" id="KW-0812">Transmembrane</keyword>
<dbReference type="KEGG" id="dde:Dde_3224"/>
<dbReference type="Proteomes" id="UP000002710">
    <property type="component" value="Chromosome"/>
</dbReference>
<accession>Q30WC8</accession>
<evidence type="ECO:0000313" key="3">
    <source>
        <dbReference type="EMBL" id="ABB40018.1"/>
    </source>
</evidence>
<dbReference type="Pfam" id="PF04024">
    <property type="entry name" value="PspC"/>
    <property type="match status" value="1"/>
</dbReference>
<keyword evidence="4" id="KW-1185">Reference proteome</keyword>
<keyword evidence="1" id="KW-1133">Transmembrane helix</keyword>
<name>Q30WC8_OLEA2</name>
<feature type="transmembrane region" description="Helical" evidence="1">
    <location>
        <begin position="50"/>
        <end position="78"/>
    </location>
</feature>
<dbReference type="InterPro" id="IPR007168">
    <property type="entry name" value="Phageshock_PspC_N"/>
</dbReference>
<evidence type="ECO:0000313" key="4">
    <source>
        <dbReference type="Proteomes" id="UP000002710"/>
    </source>
</evidence>
<protein>
    <submittedName>
        <fullName evidence="3">Phage shock protein C</fullName>
    </submittedName>
</protein>
<dbReference type="NCBIfam" id="TIGR02978">
    <property type="entry name" value="phageshock_pspC"/>
    <property type="match status" value="1"/>
</dbReference>
<gene>
    <name evidence="3" type="ordered locus">Dde_3224</name>
</gene>
<dbReference type="EMBL" id="CP000112">
    <property type="protein sequence ID" value="ABB40018.1"/>
    <property type="molecule type" value="Genomic_DNA"/>
</dbReference>
<evidence type="ECO:0000259" key="2">
    <source>
        <dbReference type="Pfam" id="PF04024"/>
    </source>
</evidence>
<dbReference type="InterPro" id="IPR014320">
    <property type="entry name" value="Phageshock_PspC"/>
</dbReference>
<keyword evidence="1" id="KW-0472">Membrane</keyword>
<feature type="domain" description="Phage shock protein PspC N-terminal" evidence="2">
    <location>
        <begin position="24"/>
        <end position="81"/>
    </location>
</feature>
<dbReference type="AlphaFoldDB" id="Q30WC8"/>
<sequence length="143" mass="16516">MRRFGPAGCRGGRNHNTCPPPEGRTLYRARDGKIMGVCKGLAEYFEVEPVWIRLFTILGALATGIWPALGIYILAGLLMKPKPVMPVRDIHEGEFYSSYVSSRKAALARLKEQFARLDRRIRRMEDAVTSRDFDWQRRFDDRR</sequence>
<dbReference type="HOGENOM" id="CLU_137949_0_0_7"/>
<organism evidence="3 4">
    <name type="scientific">Oleidesulfovibrio alaskensis (strain ATCC BAA-1058 / DSM 17464 / G20)</name>
    <name type="common">Desulfovibrio alaskensis</name>
    <dbReference type="NCBI Taxonomy" id="207559"/>
    <lineage>
        <taxon>Bacteria</taxon>
        <taxon>Pseudomonadati</taxon>
        <taxon>Thermodesulfobacteriota</taxon>
        <taxon>Desulfovibrionia</taxon>
        <taxon>Desulfovibrionales</taxon>
        <taxon>Desulfovibrionaceae</taxon>
        <taxon>Oleidesulfovibrio</taxon>
    </lineage>
</organism>
<dbReference type="eggNOG" id="COG1983">
    <property type="taxonomic scope" value="Bacteria"/>
</dbReference>
<dbReference type="RefSeq" id="WP_011368969.1">
    <property type="nucleotide sequence ID" value="NC_007519.1"/>
</dbReference>